<name>A0A812UCS5_SYMPI</name>
<dbReference type="OrthoDB" id="408136at2759"/>
<feature type="non-terminal residue" evidence="3">
    <location>
        <position position="177"/>
    </location>
</feature>
<evidence type="ECO:0000256" key="1">
    <source>
        <dbReference type="SAM" id="MobiDB-lite"/>
    </source>
</evidence>
<proteinExistence type="predicted"/>
<comment type="caution">
    <text evidence="3">The sequence shown here is derived from an EMBL/GenBank/DDBJ whole genome shotgun (WGS) entry which is preliminary data.</text>
</comment>
<gene>
    <name evidence="3" type="ORF">SPIL2461_LOCUS15130</name>
</gene>
<reference evidence="3" key="1">
    <citation type="submission" date="2021-02" db="EMBL/GenBank/DDBJ databases">
        <authorList>
            <person name="Dougan E. K."/>
            <person name="Rhodes N."/>
            <person name="Thang M."/>
            <person name="Chan C."/>
        </authorList>
    </citation>
    <scope>NUCLEOTIDE SEQUENCE</scope>
</reference>
<feature type="compositionally biased region" description="Basic and acidic residues" evidence="1">
    <location>
        <begin position="135"/>
        <end position="161"/>
    </location>
</feature>
<feature type="chain" id="PRO_5032927219" evidence="2">
    <location>
        <begin position="17"/>
        <end position="177"/>
    </location>
</feature>
<feature type="region of interest" description="Disordered" evidence="1">
    <location>
        <begin position="135"/>
        <end position="177"/>
    </location>
</feature>
<dbReference type="AlphaFoldDB" id="A0A812UCS5"/>
<evidence type="ECO:0000313" key="3">
    <source>
        <dbReference type="EMBL" id="CAE7564516.1"/>
    </source>
</evidence>
<protein>
    <submittedName>
        <fullName evidence="3">Uncharacterized protein</fullName>
    </submittedName>
</protein>
<dbReference type="EMBL" id="CAJNIZ010036283">
    <property type="protein sequence ID" value="CAE7564516.1"/>
    <property type="molecule type" value="Genomic_DNA"/>
</dbReference>
<evidence type="ECO:0000313" key="4">
    <source>
        <dbReference type="Proteomes" id="UP000649617"/>
    </source>
</evidence>
<accession>A0A812UCS5</accession>
<organism evidence="3 4">
    <name type="scientific">Symbiodinium pilosum</name>
    <name type="common">Dinoflagellate</name>
    <dbReference type="NCBI Taxonomy" id="2952"/>
    <lineage>
        <taxon>Eukaryota</taxon>
        <taxon>Sar</taxon>
        <taxon>Alveolata</taxon>
        <taxon>Dinophyceae</taxon>
        <taxon>Suessiales</taxon>
        <taxon>Symbiodiniaceae</taxon>
        <taxon>Symbiodinium</taxon>
    </lineage>
</organism>
<sequence length="177" mass="19351">MLLAWLLLVWTLGAAAAPQKRPHKPSPEVAAMSAADAQCAYRLIETRCPYPDAAMSRAAPLCLGVVCGIGTGDLFEFSTRYGGILGKFPNLLMLQHGAPGEGKSVALWLFQILYFFDELRTKAKLEKYRIQKEEHRLAAQDSPHEDAKDGPSKPEHSDSVHNKGTFLGMGATLEKQG</sequence>
<keyword evidence="4" id="KW-1185">Reference proteome</keyword>
<dbReference type="Proteomes" id="UP000649617">
    <property type="component" value="Unassembled WGS sequence"/>
</dbReference>
<keyword evidence="2" id="KW-0732">Signal</keyword>
<evidence type="ECO:0000256" key="2">
    <source>
        <dbReference type="SAM" id="SignalP"/>
    </source>
</evidence>
<feature type="signal peptide" evidence="2">
    <location>
        <begin position="1"/>
        <end position="16"/>
    </location>
</feature>